<dbReference type="Proteomes" id="UP000439903">
    <property type="component" value="Unassembled WGS sequence"/>
</dbReference>
<evidence type="ECO:0000313" key="4">
    <source>
        <dbReference type="Proteomes" id="UP000439903"/>
    </source>
</evidence>
<keyword evidence="1" id="KW-0175">Coiled coil</keyword>
<dbReference type="PROSITE" id="PS00463">
    <property type="entry name" value="ZN2_CY6_FUNGAL_1"/>
    <property type="match status" value="1"/>
</dbReference>
<evidence type="ECO:0000256" key="1">
    <source>
        <dbReference type="SAM" id="Coils"/>
    </source>
</evidence>
<dbReference type="Gene3D" id="4.10.240.10">
    <property type="entry name" value="Zn(2)-C6 fungal-type DNA-binding domain"/>
    <property type="match status" value="1"/>
</dbReference>
<feature type="domain" description="Zn(2)-C6 fungal-type" evidence="2">
    <location>
        <begin position="13"/>
        <end position="43"/>
    </location>
</feature>
<feature type="coiled-coil region" evidence="1">
    <location>
        <begin position="55"/>
        <end position="82"/>
    </location>
</feature>
<evidence type="ECO:0000313" key="3">
    <source>
        <dbReference type="EMBL" id="KAF0497102.1"/>
    </source>
</evidence>
<name>A0A8H4EJI4_GIGMA</name>
<sequence>MKDSKLIHTKYTACVLCRKWRRTCIREENSKKCNNCLRKKIECIRFKPANVKESIVNLIKENSELKKKIKLHDEELEELKSIIKEKHKIDKRLKKIVNKL</sequence>
<evidence type="ECO:0000259" key="2">
    <source>
        <dbReference type="PROSITE" id="PS00463"/>
    </source>
</evidence>
<gene>
    <name evidence="3" type="ORF">F8M41_020794</name>
</gene>
<dbReference type="AlphaFoldDB" id="A0A8H4EJI4"/>
<accession>A0A8H4EJI4</accession>
<dbReference type="InterPro" id="IPR001138">
    <property type="entry name" value="Zn2Cys6_DnaBD"/>
</dbReference>
<proteinExistence type="predicted"/>
<dbReference type="SUPFAM" id="SSF57701">
    <property type="entry name" value="Zn2/Cys6 DNA-binding domain"/>
    <property type="match status" value="1"/>
</dbReference>
<dbReference type="GO" id="GO:0000981">
    <property type="term" value="F:DNA-binding transcription factor activity, RNA polymerase II-specific"/>
    <property type="evidence" value="ECO:0007669"/>
    <property type="project" value="InterPro"/>
</dbReference>
<reference evidence="3 4" key="1">
    <citation type="journal article" date="2019" name="Environ. Microbiol.">
        <title>At the nexus of three kingdoms: the genome of the mycorrhizal fungus Gigaspora margarita provides insights into plant, endobacterial and fungal interactions.</title>
        <authorList>
            <person name="Venice F."/>
            <person name="Ghignone S."/>
            <person name="Salvioli di Fossalunga A."/>
            <person name="Amselem J."/>
            <person name="Novero M."/>
            <person name="Xianan X."/>
            <person name="Sedzielewska Toro K."/>
            <person name="Morin E."/>
            <person name="Lipzen A."/>
            <person name="Grigoriev I.V."/>
            <person name="Henrissat B."/>
            <person name="Martin F.M."/>
            <person name="Bonfante P."/>
        </authorList>
    </citation>
    <scope>NUCLEOTIDE SEQUENCE [LARGE SCALE GENOMIC DNA]</scope>
    <source>
        <strain evidence="3 4">BEG34</strain>
    </source>
</reference>
<protein>
    <recommendedName>
        <fullName evidence="2">Zn(2)-C6 fungal-type domain-containing protein</fullName>
    </recommendedName>
</protein>
<dbReference type="InterPro" id="IPR036864">
    <property type="entry name" value="Zn2-C6_fun-type_DNA-bd_sf"/>
</dbReference>
<keyword evidence="4" id="KW-1185">Reference proteome</keyword>
<dbReference type="EMBL" id="WTPW01000585">
    <property type="protein sequence ID" value="KAF0497102.1"/>
    <property type="molecule type" value="Genomic_DNA"/>
</dbReference>
<organism evidence="3 4">
    <name type="scientific">Gigaspora margarita</name>
    <dbReference type="NCBI Taxonomy" id="4874"/>
    <lineage>
        <taxon>Eukaryota</taxon>
        <taxon>Fungi</taxon>
        <taxon>Fungi incertae sedis</taxon>
        <taxon>Mucoromycota</taxon>
        <taxon>Glomeromycotina</taxon>
        <taxon>Glomeromycetes</taxon>
        <taxon>Diversisporales</taxon>
        <taxon>Gigasporaceae</taxon>
        <taxon>Gigaspora</taxon>
    </lineage>
</organism>
<comment type="caution">
    <text evidence="3">The sequence shown here is derived from an EMBL/GenBank/DDBJ whole genome shotgun (WGS) entry which is preliminary data.</text>
</comment>
<dbReference type="GO" id="GO:0008270">
    <property type="term" value="F:zinc ion binding"/>
    <property type="evidence" value="ECO:0007669"/>
    <property type="project" value="InterPro"/>
</dbReference>